<dbReference type="GO" id="GO:0006751">
    <property type="term" value="P:glutathione catabolic process"/>
    <property type="evidence" value="ECO:0007669"/>
    <property type="project" value="InterPro"/>
</dbReference>
<dbReference type="AlphaFoldDB" id="A0A016WD30"/>
<dbReference type="GO" id="GO:0036374">
    <property type="term" value="F:glutathione hydrolase activity"/>
    <property type="evidence" value="ECO:0007669"/>
    <property type="project" value="InterPro"/>
</dbReference>
<protein>
    <recommendedName>
        <fullName evidence="4">Gamma-glutamyltranspeptidase</fullName>
    </recommendedName>
</protein>
<proteinExistence type="predicted"/>
<dbReference type="PANTHER" id="PTHR11686:SF46">
    <property type="entry name" value="GAMMA-GLUTAMYLTRANSPEPTIDASE 1"/>
    <property type="match status" value="1"/>
</dbReference>
<keyword evidence="1" id="KW-1133">Transmembrane helix</keyword>
<dbReference type="InterPro" id="IPR000101">
    <property type="entry name" value="GGT_peptidase"/>
</dbReference>
<evidence type="ECO:0000313" key="3">
    <source>
        <dbReference type="Proteomes" id="UP000024635"/>
    </source>
</evidence>
<dbReference type="STRING" id="53326.A0A016WD30"/>
<reference evidence="3" key="1">
    <citation type="journal article" date="2015" name="Nat. Genet.">
        <title>The genome and transcriptome of the zoonotic hookworm Ancylostoma ceylanicum identify infection-specific gene families.</title>
        <authorList>
            <person name="Schwarz E.M."/>
            <person name="Hu Y."/>
            <person name="Antoshechkin I."/>
            <person name="Miller M.M."/>
            <person name="Sternberg P.W."/>
            <person name="Aroian R.V."/>
        </authorList>
    </citation>
    <scope>NUCLEOTIDE SEQUENCE</scope>
    <source>
        <strain evidence="3">HY135</strain>
    </source>
</reference>
<sequence>MGHVEKIYNPPEDIQEMRAKGLPWVVATCLLVIFVLSGVVFYFVVTAELSAELSTTTIAPTIGYEVEFLEAERAPTEEIPSIQTTTTTPVAPVETERISIEWPPPTRSASRNFLHAAVSCRNEYCAEIGRDILIRDGNAVDAAIATVVCIGAVHPYAAGFGGGLLMVVHNRADKETVVINAGSVAPRTAKEETFLNNPNLAELGYSSIATPGFLHGIWTAYKKFGSGRISWQDILQPSAILLERGLSYPASADFVAAVQSRLHEIIAERSMNPAYDTLTEGAILRDPVHSNFLRRLSTAADPIELFYRGEIANQIVYEMKHRGGLLTKADLAGYEAKIEPPLSTTFPNGYTIKGPASQSSFLAIGLIVEIMMGRYTNGSETRMDVSYLRDLLMAQRMGLVRLEQIGDPEFTIHDIVTEAMGERRNNTLEDSEEDVDDVDDIDVSKLLWNLVGNLPLWHVSSPGRITDAWITQGKRDGACVNYV</sequence>
<feature type="transmembrane region" description="Helical" evidence="1">
    <location>
        <begin position="21"/>
        <end position="45"/>
    </location>
</feature>
<keyword evidence="3" id="KW-1185">Reference proteome</keyword>
<organism evidence="2 3">
    <name type="scientific">Ancylostoma ceylanicum</name>
    <dbReference type="NCBI Taxonomy" id="53326"/>
    <lineage>
        <taxon>Eukaryota</taxon>
        <taxon>Metazoa</taxon>
        <taxon>Ecdysozoa</taxon>
        <taxon>Nematoda</taxon>
        <taxon>Chromadorea</taxon>
        <taxon>Rhabditida</taxon>
        <taxon>Rhabditina</taxon>
        <taxon>Rhabditomorpha</taxon>
        <taxon>Strongyloidea</taxon>
        <taxon>Ancylostomatidae</taxon>
        <taxon>Ancylostomatinae</taxon>
        <taxon>Ancylostoma</taxon>
    </lineage>
</organism>
<gene>
    <name evidence="2" type="primary">Acey_s0768.g2189</name>
    <name evidence="2" type="ORF">Y032_0768g2189</name>
</gene>
<dbReference type="PRINTS" id="PR01210">
    <property type="entry name" value="GGTRANSPTASE"/>
</dbReference>
<name>A0A016WD30_9BILA</name>
<dbReference type="OrthoDB" id="5805374at2759"/>
<dbReference type="EMBL" id="JARK01000368">
    <property type="protein sequence ID" value="EYC37744.1"/>
    <property type="molecule type" value="Genomic_DNA"/>
</dbReference>
<comment type="caution">
    <text evidence="2">The sequence shown here is derived from an EMBL/GenBank/DDBJ whole genome shotgun (WGS) entry which is preliminary data.</text>
</comment>
<keyword evidence="1" id="KW-0472">Membrane</keyword>
<keyword evidence="1" id="KW-0812">Transmembrane</keyword>
<dbReference type="Pfam" id="PF01019">
    <property type="entry name" value="G_glu_transpept"/>
    <property type="match status" value="1"/>
</dbReference>
<dbReference type="SUPFAM" id="SSF56235">
    <property type="entry name" value="N-terminal nucleophile aminohydrolases (Ntn hydrolases)"/>
    <property type="match status" value="1"/>
</dbReference>
<evidence type="ECO:0008006" key="4">
    <source>
        <dbReference type="Google" id="ProtNLM"/>
    </source>
</evidence>
<dbReference type="Proteomes" id="UP000024635">
    <property type="component" value="Unassembled WGS sequence"/>
</dbReference>
<dbReference type="PANTHER" id="PTHR11686">
    <property type="entry name" value="GAMMA GLUTAMYL TRANSPEPTIDASE"/>
    <property type="match status" value="1"/>
</dbReference>
<evidence type="ECO:0000256" key="1">
    <source>
        <dbReference type="SAM" id="Phobius"/>
    </source>
</evidence>
<dbReference type="InterPro" id="IPR029055">
    <property type="entry name" value="Ntn_hydrolases_N"/>
</dbReference>
<dbReference type="GO" id="GO:0005886">
    <property type="term" value="C:plasma membrane"/>
    <property type="evidence" value="ECO:0007669"/>
    <property type="project" value="TreeGrafter"/>
</dbReference>
<evidence type="ECO:0000313" key="2">
    <source>
        <dbReference type="EMBL" id="EYC37744.1"/>
    </source>
</evidence>
<accession>A0A016WD30</accession>